<accession>A0A024GH50</accession>
<dbReference type="EMBL" id="CAIX01000120">
    <property type="protein sequence ID" value="CCI46213.1"/>
    <property type="molecule type" value="Genomic_DNA"/>
</dbReference>
<comment type="caution">
    <text evidence="1">The sequence shown here is derived from an EMBL/GenBank/DDBJ whole genome shotgun (WGS) entry which is preliminary data.</text>
</comment>
<evidence type="ECO:0000313" key="2">
    <source>
        <dbReference type="Proteomes" id="UP000053237"/>
    </source>
</evidence>
<proteinExistence type="predicted"/>
<dbReference type="Proteomes" id="UP000053237">
    <property type="component" value="Unassembled WGS sequence"/>
</dbReference>
<reference evidence="1 2" key="1">
    <citation type="submission" date="2012-05" db="EMBL/GenBank/DDBJ databases">
        <title>Recombination and specialization in a pathogen metapopulation.</title>
        <authorList>
            <person name="Gardiner A."/>
            <person name="Kemen E."/>
            <person name="Schultz-Larsen T."/>
            <person name="MacLean D."/>
            <person name="Van Oosterhout C."/>
            <person name="Jones J.D.G."/>
        </authorList>
    </citation>
    <scope>NUCLEOTIDE SEQUENCE [LARGE SCALE GENOMIC DNA]</scope>
    <source>
        <strain evidence="1 2">Ac Nc2</strain>
    </source>
</reference>
<name>A0A024GH50_9STRA</name>
<organism evidence="1 2">
    <name type="scientific">Albugo candida</name>
    <dbReference type="NCBI Taxonomy" id="65357"/>
    <lineage>
        <taxon>Eukaryota</taxon>
        <taxon>Sar</taxon>
        <taxon>Stramenopiles</taxon>
        <taxon>Oomycota</taxon>
        <taxon>Peronosporomycetes</taxon>
        <taxon>Albuginales</taxon>
        <taxon>Albuginaceae</taxon>
        <taxon>Albugo</taxon>
    </lineage>
</organism>
<sequence>MTFCLICVIQFRMSIQETVQSNTLNHTVQANAWPTLKRVIIGHVIHHQNAHGSTIIRYQVVMSGQSSLLRVSPVVMSSEYRSKTQLFPTPFDQQETTLIMTKCI</sequence>
<dbReference type="InParanoid" id="A0A024GH50"/>
<dbReference type="AlphaFoldDB" id="A0A024GH50"/>
<evidence type="ECO:0000313" key="1">
    <source>
        <dbReference type="EMBL" id="CCI46213.1"/>
    </source>
</evidence>
<protein>
    <submittedName>
        <fullName evidence="1">Uncharacterized protein</fullName>
    </submittedName>
</protein>
<gene>
    <name evidence="1" type="ORF">BN9_071420</name>
</gene>
<keyword evidence="2" id="KW-1185">Reference proteome</keyword>